<keyword evidence="3" id="KW-1185">Reference proteome</keyword>
<sequence length="167" mass="16023">MSFFDGATLLGTGTLSGGVATFATATLSVGSHALTAVYGGSVDFNGSTSPVDTQTVNAAATTTVLTSAPDPSVFGQGKVLTATVTVVAPGTGVPSGTVSFFDGATLLGTGTLAGGVATFTTATLNAGSHPLTAVYGGSGTHNGSTSPVDVQTVNKANTTTSVSSSPN</sequence>
<dbReference type="InterPro" id="IPR013783">
    <property type="entry name" value="Ig-like_fold"/>
</dbReference>
<protein>
    <submittedName>
        <fullName evidence="2">Ig-like domain-containing protein</fullName>
    </submittedName>
</protein>
<gene>
    <name evidence="2" type="ORF">ACFQ5X_51140</name>
</gene>
<dbReference type="Gene3D" id="2.60.40.10">
    <property type="entry name" value="Immunoglobulins"/>
    <property type="match status" value="2"/>
</dbReference>
<dbReference type="InterPro" id="IPR032109">
    <property type="entry name" value="Big_3_5"/>
</dbReference>
<evidence type="ECO:0000259" key="1">
    <source>
        <dbReference type="Pfam" id="PF16640"/>
    </source>
</evidence>
<dbReference type="RefSeq" id="WP_381331498.1">
    <property type="nucleotide sequence ID" value="NZ_JBHTMM010000407.1"/>
</dbReference>
<feature type="non-terminal residue" evidence="2">
    <location>
        <position position="167"/>
    </location>
</feature>
<evidence type="ECO:0000313" key="3">
    <source>
        <dbReference type="Proteomes" id="UP001597058"/>
    </source>
</evidence>
<accession>A0ABW3XYJ3</accession>
<dbReference type="EMBL" id="JBHTMM010000407">
    <property type="protein sequence ID" value="MFD1313966.1"/>
    <property type="molecule type" value="Genomic_DNA"/>
</dbReference>
<dbReference type="Pfam" id="PF16640">
    <property type="entry name" value="Big_3_5"/>
    <property type="match status" value="2"/>
</dbReference>
<feature type="domain" description="Bacterial Ig-like" evidence="1">
    <location>
        <begin position="2"/>
        <end position="57"/>
    </location>
</feature>
<feature type="domain" description="Bacterial Ig-like" evidence="1">
    <location>
        <begin position="65"/>
        <end position="153"/>
    </location>
</feature>
<name>A0ABW3XYJ3_9ACTN</name>
<reference evidence="3" key="1">
    <citation type="journal article" date="2019" name="Int. J. Syst. Evol. Microbiol.">
        <title>The Global Catalogue of Microorganisms (GCM) 10K type strain sequencing project: providing services to taxonomists for standard genome sequencing and annotation.</title>
        <authorList>
            <consortium name="The Broad Institute Genomics Platform"/>
            <consortium name="The Broad Institute Genome Sequencing Center for Infectious Disease"/>
            <person name="Wu L."/>
            <person name="Ma J."/>
        </authorList>
    </citation>
    <scope>NUCLEOTIDE SEQUENCE [LARGE SCALE GENOMIC DNA]</scope>
    <source>
        <strain evidence="3">CGMCC 4.7020</strain>
    </source>
</reference>
<evidence type="ECO:0000313" key="2">
    <source>
        <dbReference type="EMBL" id="MFD1313966.1"/>
    </source>
</evidence>
<organism evidence="2 3">
    <name type="scientific">Streptomyces kaempferi</name>
    <dbReference type="NCBI Taxonomy" id="333725"/>
    <lineage>
        <taxon>Bacteria</taxon>
        <taxon>Bacillati</taxon>
        <taxon>Actinomycetota</taxon>
        <taxon>Actinomycetes</taxon>
        <taxon>Kitasatosporales</taxon>
        <taxon>Streptomycetaceae</taxon>
        <taxon>Streptomyces</taxon>
    </lineage>
</organism>
<comment type="caution">
    <text evidence="2">The sequence shown here is derived from an EMBL/GenBank/DDBJ whole genome shotgun (WGS) entry which is preliminary data.</text>
</comment>
<dbReference type="Proteomes" id="UP001597058">
    <property type="component" value="Unassembled WGS sequence"/>
</dbReference>
<proteinExistence type="predicted"/>